<keyword evidence="5" id="KW-0862">Zinc</keyword>
<reference evidence="12 13" key="1">
    <citation type="journal article" date="2012" name="PLoS ONE">
        <title>The purine-utilizing bacterium Clostridium acidurici 9a: a genome-guided metabolic reconsideration.</title>
        <authorList>
            <person name="Hartwich K."/>
            <person name="Poehlein A."/>
            <person name="Daniel R."/>
        </authorList>
    </citation>
    <scope>NUCLEOTIDE SEQUENCE [LARGE SCALE GENOMIC DNA]</scope>
    <source>
        <strain evidence="13">ATCC 7906 / DSM 604 / BCRC 14475 / CIP 104303 / KCTC 5404 / NCIMB 10678 / 9a</strain>
    </source>
</reference>
<dbReference type="RefSeq" id="WP_014966937.1">
    <property type="nucleotide sequence ID" value="NC_018664.1"/>
</dbReference>
<dbReference type="HOGENOM" id="CLU_032903_0_2_9"/>
<evidence type="ECO:0000256" key="8">
    <source>
        <dbReference type="SAM" id="Coils"/>
    </source>
</evidence>
<evidence type="ECO:0000256" key="2">
    <source>
        <dbReference type="ARBA" id="ARBA00011044"/>
    </source>
</evidence>
<feature type="domain" description="Transposase putative helix-turn-helix" evidence="11">
    <location>
        <begin position="1"/>
        <end position="46"/>
    </location>
</feature>
<evidence type="ECO:0000313" key="13">
    <source>
        <dbReference type="Proteomes" id="UP000006094"/>
    </source>
</evidence>
<dbReference type="PATRIC" id="fig|1128398.3.peg.772"/>
<dbReference type="PANTHER" id="PTHR30405:SF25">
    <property type="entry name" value="RNA-GUIDED DNA ENDONUCLEASE INSQ-RELATED"/>
    <property type="match status" value="1"/>
</dbReference>
<dbReference type="Pfam" id="PF12323">
    <property type="entry name" value="HTH_OrfB_IS605"/>
    <property type="match status" value="1"/>
</dbReference>
<dbReference type="AlphaFoldDB" id="K0AYH8"/>
<comment type="similarity">
    <text evidence="2">In the N-terminal section; belongs to the transposase 2 family.</text>
</comment>
<keyword evidence="3" id="KW-0815">Transposition</keyword>
<dbReference type="NCBIfam" id="TIGR01766">
    <property type="entry name" value="IS200/IS605 family accessory protein TnpB-like domain"/>
    <property type="match status" value="1"/>
</dbReference>
<feature type="coiled-coil region" evidence="8">
    <location>
        <begin position="196"/>
        <end position="256"/>
    </location>
</feature>
<keyword evidence="8" id="KW-0175">Coiled coil</keyword>
<proteinExistence type="inferred from homology"/>
<dbReference type="GO" id="GO:0046872">
    <property type="term" value="F:metal ion binding"/>
    <property type="evidence" value="ECO:0007669"/>
    <property type="project" value="UniProtKB-KW"/>
</dbReference>
<evidence type="ECO:0000259" key="11">
    <source>
        <dbReference type="Pfam" id="PF12323"/>
    </source>
</evidence>
<dbReference type="PANTHER" id="PTHR30405">
    <property type="entry name" value="TRANSPOSASE"/>
    <property type="match status" value="1"/>
</dbReference>
<dbReference type="OrthoDB" id="1704597at2"/>
<dbReference type="GO" id="GO:0003677">
    <property type="term" value="F:DNA binding"/>
    <property type="evidence" value="ECO:0007669"/>
    <property type="project" value="UniProtKB-KW"/>
</dbReference>
<accession>K0AYH8</accession>
<dbReference type="eggNOG" id="COG0675">
    <property type="taxonomic scope" value="Bacteria"/>
</dbReference>
<evidence type="ECO:0000259" key="9">
    <source>
        <dbReference type="Pfam" id="PF01385"/>
    </source>
</evidence>
<gene>
    <name evidence="12" type="ordered locus">Curi_c07270</name>
</gene>
<dbReference type="STRING" id="1128398.Curi_c07270"/>
<keyword evidence="7" id="KW-0233">DNA recombination</keyword>
<evidence type="ECO:0000256" key="3">
    <source>
        <dbReference type="ARBA" id="ARBA00022578"/>
    </source>
</evidence>
<keyword evidence="4" id="KW-0479">Metal-binding</keyword>
<dbReference type="SUPFAM" id="SSF57783">
    <property type="entry name" value="Zinc beta-ribbon"/>
    <property type="match status" value="1"/>
</dbReference>
<feature type="domain" description="Probable transposase IS891/IS1136/IS1341" evidence="9">
    <location>
        <begin position="163"/>
        <end position="286"/>
    </location>
</feature>
<organism evidence="12 13">
    <name type="scientific">Gottschalkia acidurici (strain ATCC 7906 / DSM 604 / BCRC 14475 / CIP 104303 / KCTC 5404 / NCIMB 10678 / 9a)</name>
    <name type="common">Clostridium acidurici</name>
    <dbReference type="NCBI Taxonomy" id="1128398"/>
    <lineage>
        <taxon>Bacteria</taxon>
        <taxon>Bacillati</taxon>
        <taxon>Bacillota</taxon>
        <taxon>Tissierellia</taxon>
        <taxon>Tissierellales</taxon>
        <taxon>Gottschalkiaceae</taxon>
        <taxon>Gottschalkia</taxon>
    </lineage>
</organism>
<dbReference type="Proteomes" id="UP000006094">
    <property type="component" value="Chromosome"/>
</dbReference>
<dbReference type="GO" id="GO:0006310">
    <property type="term" value="P:DNA recombination"/>
    <property type="evidence" value="ECO:0007669"/>
    <property type="project" value="UniProtKB-KW"/>
</dbReference>
<dbReference type="EMBL" id="CP003326">
    <property type="protein sequence ID" value="AFS77800.1"/>
    <property type="molecule type" value="Genomic_DNA"/>
</dbReference>
<dbReference type="InterPro" id="IPR001959">
    <property type="entry name" value="Transposase"/>
</dbReference>
<dbReference type="InterPro" id="IPR010095">
    <property type="entry name" value="Cas12f1-like_TNB"/>
</dbReference>
<sequence length="370" mass="43408">MILSRKIRIIPNTEQEQKLWRSVGTARFIYNWTIAKQEENYKNGGKFIKDGNLRKEITRLKKGELSWLNEVSNNISKQAVKDACNAYKRFFKGLANKPKFKSRRKSKPSFYNDNTKLRVKTKRVLIEKVGWIKTSEQLPIGVKYTNPRVSYDGKYWYLSVGIEKEKPKMELTNESMGIDVGIKDIAICSNGMTFKNINKTRTVKNLEKRLHRLQRKVLRKYRMNKEGRKFVRTKNIIKLENQIELINRRLSNIRNNNLHQITAEIVKTKPSRVVMETLNIKNMMKNKHLSKAISKLGLYEFKRQLQYKCEFYGIEFVEVDKWYPSSKICSVCGHKKAKLSLSERTYICEQCGAVIDRDINASINLSRYSA</sequence>
<dbReference type="Pfam" id="PF01385">
    <property type="entry name" value="OrfB_IS605"/>
    <property type="match status" value="1"/>
</dbReference>
<evidence type="ECO:0000259" key="10">
    <source>
        <dbReference type="Pfam" id="PF07282"/>
    </source>
</evidence>
<evidence type="ECO:0000256" key="5">
    <source>
        <dbReference type="ARBA" id="ARBA00022833"/>
    </source>
</evidence>
<protein>
    <submittedName>
        <fullName evidence="12">Transposase</fullName>
    </submittedName>
</protein>
<evidence type="ECO:0000256" key="4">
    <source>
        <dbReference type="ARBA" id="ARBA00022723"/>
    </source>
</evidence>
<evidence type="ECO:0000256" key="1">
    <source>
        <dbReference type="ARBA" id="ARBA00008761"/>
    </source>
</evidence>
<keyword evidence="6" id="KW-0238">DNA-binding</keyword>
<name>K0AYH8_GOTA9</name>
<dbReference type="InterPro" id="IPR051399">
    <property type="entry name" value="RNA-guided_DNA_endo/Transpos"/>
</dbReference>
<evidence type="ECO:0000256" key="6">
    <source>
        <dbReference type="ARBA" id="ARBA00023125"/>
    </source>
</evidence>
<dbReference type="InterPro" id="IPR021027">
    <property type="entry name" value="Transposase_put_HTH"/>
</dbReference>
<keyword evidence="13" id="KW-1185">Reference proteome</keyword>
<dbReference type="NCBIfam" id="NF040570">
    <property type="entry name" value="guided_TnpB"/>
    <property type="match status" value="1"/>
</dbReference>
<feature type="domain" description="Cas12f1-like TNB" evidence="10">
    <location>
        <begin position="299"/>
        <end position="365"/>
    </location>
</feature>
<evidence type="ECO:0000313" key="12">
    <source>
        <dbReference type="EMBL" id="AFS77800.1"/>
    </source>
</evidence>
<comment type="similarity">
    <text evidence="1">In the C-terminal section; belongs to the transposase 35 family.</text>
</comment>
<dbReference type="GO" id="GO:0032196">
    <property type="term" value="P:transposition"/>
    <property type="evidence" value="ECO:0007669"/>
    <property type="project" value="UniProtKB-KW"/>
</dbReference>
<dbReference type="Pfam" id="PF07282">
    <property type="entry name" value="Cas12f1-like_TNB"/>
    <property type="match status" value="1"/>
</dbReference>
<evidence type="ECO:0000256" key="7">
    <source>
        <dbReference type="ARBA" id="ARBA00023172"/>
    </source>
</evidence>
<dbReference type="KEGG" id="cad:Curi_c07270"/>